<evidence type="ECO:0000313" key="2">
    <source>
        <dbReference type="EMBL" id="MET3693385.1"/>
    </source>
</evidence>
<dbReference type="EMBL" id="JBEPMM010000008">
    <property type="protein sequence ID" value="MET3693385.1"/>
    <property type="molecule type" value="Genomic_DNA"/>
</dbReference>
<dbReference type="Proteomes" id="UP001549145">
    <property type="component" value="Unassembled WGS sequence"/>
</dbReference>
<comment type="caution">
    <text evidence="2">The sequence shown here is derived from an EMBL/GenBank/DDBJ whole genome shotgun (WGS) entry which is preliminary data.</text>
</comment>
<keyword evidence="1" id="KW-1133">Transmembrane helix</keyword>
<sequence length="129" mass="13246">MRNATSAAETEAGFTLVEVLVAFAIVAIGLVTALQVAGSTQFGLGRVASADIVSDEAPGIVALRAARGLQAGIEQGTFSNGEPWTLSVTDIGPQAGWQRVPPLWRVRLTRGGPEGRPVYVTIMAGTAGG</sequence>
<keyword evidence="1" id="KW-0472">Membrane</keyword>
<keyword evidence="1" id="KW-0812">Transmembrane</keyword>
<feature type="transmembrane region" description="Helical" evidence="1">
    <location>
        <begin position="12"/>
        <end position="36"/>
    </location>
</feature>
<organism evidence="2 3">
    <name type="scientific">Methylobacterium goesingense</name>
    <dbReference type="NCBI Taxonomy" id="243690"/>
    <lineage>
        <taxon>Bacteria</taxon>
        <taxon>Pseudomonadati</taxon>
        <taxon>Pseudomonadota</taxon>
        <taxon>Alphaproteobacteria</taxon>
        <taxon>Hyphomicrobiales</taxon>
        <taxon>Methylobacteriaceae</taxon>
        <taxon>Methylobacterium</taxon>
    </lineage>
</organism>
<dbReference type="NCBIfam" id="TIGR02532">
    <property type="entry name" value="IV_pilin_GFxxxE"/>
    <property type="match status" value="1"/>
</dbReference>
<name>A0ABV2L6B9_9HYPH</name>
<gene>
    <name evidence="2" type="ORF">ABID43_002935</name>
</gene>
<evidence type="ECO:0000256" key="1">
    <source>
        <dbReference type="SAM" id="Phobius"/>
    </source>
</evidence>
<dbReference type="PROSITE" id="PS00409">
    <property type="entry name" value="PROKAR_NTER_METHYL"/>
    <property type="match status" value="1"/>
</dbReference>
<dbReference type="Pfam" id="PF07963">
    <property type="entry name" value="N_methyl"/>
    <property type="match status" value="1"/>
</dbReference>
<reference evidence="2 3" key="1">
    <citation type="submission" date="2024-06" db="EMBL/GenBank/DDBJ databases">
        <title>Genomic Encyclopedia of Type Strains, Phase IV (KMG-IV): sequencing the most valuable type-strain genomes for metagenomic binning, comparative biology and taxonomic classification.</title>
        <authorList>
            <person name="Goeker M."/>
        </authorList>
    </citation>
    <scope>NUCLEOTIDE SEQUENCE [LARGE SCALE GENOMIC DNA]</scope>
    <source>
        <strain evidence="2 3">DSM 21331</strain>
    </source>
</reference>
<dbReference type="InterPro" id="IPR012902">
    <property type="entry name" value="N_methyl_site"/>
</dbReference>
<evidence type="ECO:0000313" key="3">
    <source>
        <dbReference type="Proteomes" id="UP001549145"/>
    </source>
</evidence>
<proteinExistence type="predicted"/>
<protein>
    <submittedName>
        <fullName evidence="2">General secretion pathway protein I</fullName>
    </submittedName>
</protein>
<dbReference type="RefSeq" id="WP_238276716.1">
    <property type="nucleotide sequence ID" value="NZ_BPQL01000017.1"/>
</dbReference>
<keyword evidence="3" id="KW-1185">Reference proteome</keyword>
<accession>A0ABV2L6B9</accession>